<protein>
    <submittedName>
        <fullName evidence="1">Uncharacterized protein</fullName>
    </submittedName>
</protein>
<dbReference type="AlphaFoldDB" id="A0A1H0U9A0"/>
<dbReference type="RefSeq" id="WP_092225055.1">
    <property type="nucleotide sequence ID" value="NZ_FNJI01000030.1"/>
</dbReference>
<evidence type="ECO:0000313" key="2">
    <source>
        <dbReference type="Proteomes" id="UP000199073"/>
    </source>
</evidence>
<evidence type="ECO:0000313" key="1">
    <source>
        <dbReference type="EMBL" id="SDP62721.1"/>
    </source>
</evidence>
<dbReference type="Proteomes" id="UP000199073">
    <property type="component" value="Unassembled WGS sequence"/>
</dbReference>
<name>A0A1H0U9A0_9BACT</name>
<keyword evidence="2" id="KW-1185">Reference proteome</keyword>
<dbReference type="EMBL" id="FNJI01000030">
    <property type="protein sequence ID" value="SDP62721.1"/>
    <property type="molecule type" value="Genomic_DNA"/>
</dbReference>
<sequence>MSVISEDSVFTSLKQQGPLAVEDSVNLCSPFSARTRTWVKCLCYNRINATKYRALRSQIFEFLGIESFSQIPELLNAPEMQAERSRRAFGLLGNMFGLHGTAREVEARVQQYARTADAVANSLKVKILKPYASYIATTNEIEVANDPVTLLLIMFNDRYHKKARFEARRKLVLMTLAGSIDQRERETQIEEKFSAFLHFLNDYVWSKSQKIGEHDIIYLKSTHNPEDYSCQTVTVIDSNAAAKVTIAPGTKLTLLKRRRFRIGNKDIPIYVSIRKKPPEAKVLKLLRKNEKNPAVAVDDELGLMAVLDSVADIKTFQYHMTRSASKADSFMVLEDITDTLSGPSPYQSSAIGSSTKTEMIKFFARLGGMRVEFIIHTNRSWLNYMYQKDVAHDEYEVKRLFDTGVMELLFPADIYHLDHHLIRNDMIRRFRARIEE</sequence>
<accession>A0A1H0U9A0</accession>
<reference evidence="1 2" key="1">
    <citation type="submission" date="2016-10" db="EMBL/GenBank/DDBJ databases">
        <authorList>
            <person name="de Groot N.N."/>
        </authorList>
    </citation>
    <scope>NUCLEOTIDE SEQUENCE [LARGE SCALE GENOMIC DNA]</scope>
    <source>
        <strain evidence="1 2">DSM 12130</strain>
    </source>
</reference>
<gene>
    <name evidence="1" type="ORF">SAMN05660330_03437</name>
</gene>
<organism evidence="1 2">
    <name type="scientific">Desulforhopalus singaporensis</name>
    <dbReference type="NCBI Taxonomy" id="91360"/>
    <lineage>
        <taxon>Bacteria</taxon>
        <taxon>Pseudomonadati</taxon>
        <taxon>Thermodesulfobacteriota</taxon>
        <taxon>Desulfobulbia</taxon>
        <taxon>Desulfobulbales</taxon>
        <taxon>Desulfocapsaceae</taxon>
        <taxon>Desulforhopalus</taxon>
    </lineage>
</organism>
<dbReference type="OrthoDB" id="5428646at2"/>
<proteinExistence type="predicted"/>
<dbReference type="STRING" id="91360.SAMN05660330_03437"/>